<reference evidence="1" key="1">
    <citation type="submission" date="2021-10" db="EMBL/GenBank/DDBJ databases">
        <title>Tropical sea cucumber genome reveals ecological adaptation and Cuvierian tubules defense mechanism.</title>
        <authorList>
            <person name="Chen T."/>
        </authorList>
    </citation>
    <scope>NUCLEOTIDE SEQUENCE</scope>
    <source>
        <strain evidence="1">Nanhai2018</strain>
        <tissue evidence="1">Muscle</tissue>
    </source>
</reference>
<comment type="caution">
    <text evidence="1">The sequence shown here is derived from an EMBL/GenBank/DDBJ whole genome shotgun (WGS) entry which is preliminary data.</text>
</comment>
<evidence type="ECO:0000313" key="1">
    <source>
        <dbReference type="EMBL" id="KAJ8041052.1"/>
    </source>
</evidence>
<proteinExistence type="predicted"/>
<dbReference type="EMBL" id="JAIZAY010000005">
    <property type="protein sequence ID" value="KAJ8041052.1"/>
    <property type="molecule type" value="Genomic_DNA"/>
</dbReference>
<gene>
    <name evidence="1" type="ORF">HOLleu_11748</name>
</gene>
<dbReference type="AlphaFoldDB" id="A0A9Q1H9N4"/>
<evidence type="ECO:0000313" key="2">
    <source>
        <dbReference type="Proteomes" id="UP001152320"/>
    </source>
</evidence>
<keyword evidence="2" id="KW-1185">Reference proteome</keyword>
<organism evidence="1 2">
    <name type="scientific">Holothuria leucospilota</name>
    <name type="common">Black long sea cucumber</name>
    <name type="synonym">Mertensiothuria leucospilota</name>
    <dbReference type="NCBI Taxonomy" id="206669"/>
    <lineage>
        <taxon>Eukaryota</taxon>
        <taxon>Metazoa</taxon>
        <taxon>Echinodermata</taxon>
        <taxon>Eleutherozoa</taxon>
        <taxon>Echinozoa</taxon>
        <taxon>Holothuroidea</taxon>
        <taxon>Aspidochirotacea</taxon>
        <taxon>Aspidochirotida</taxon>
        <taxon>Holothuriidae</taxon>
        <taxon>Holothuria</taxon>
    </lineage>
</organism>
<protein>
    <submittedName>
        <fullName evidence="1">UPF0711 protein C18orf21-like</fullName>
    </submittedName>
</protein>
<accession>A0A9Q1H9N4</accession>
<sequence length="190" mass="21767">MVDIGSTSSDILNKRKYFLAAAATLYAPVCTSLSRHLFSSFVRFSTSEEQTGLCPDCNSLLIEDCCNISIQRKPQITKNVRQLRKKSMSYMTSRDRRKLKRWNTRKCKVVLHCKTCNQVIKLPGPVNSQSIKSNQQRATQKKVVNQPIPRLVRDTENRKKMDKLKEMLVGAKTKKSEESQSPLLKFLKSI</sequence>
<name>A0A9Q1H9N4_HOLLE</name>
<dbReference type="Proteomes" id="UP001152320">
    <property type="component" value="Chromosome 5"/>
</dbReference>